<dbReference type="Proteomes" id="UP000249135">
    <property type="component" value="Unassembled WGS sequence"/>
</dbReference>
<evidence type="ECO:0000313" key="3">
    <source>
        <dbReference type="Proteomes" id="UP000249135"/>
    </source>
</evidence>
<sequence>MREAPLLKAGLLVLAPDGASVRQTIVFQFNPETLTRQIGPAPGAAPAEADAVVETIRLEAHFDALAATATEAPVGIAPVLAALEALVMRGSDAHLPPPLVLLAWGRQRLQPVRVLALDINEQAFDRALNPLRAQVTLHLRARMAHEFVAGSRGATLLAVHARTRAALAAQVGPQGLEALGLAALP</sequence>
<dbReference type="AlphaFoldDB" id="A0A2W5SCZ1"/>
<accession>A0A2W5SCZ1</accession>
<proteinExistence type="predicted"/>
<reference evidence="2 3" key="1">
    <citation type="submission" date="2017-08" db="EMBL/GenBank/DDBJ databases">
        <title>Infants hospitalized years apart are colonized by the same room-sourced microbial strains.</title>
        <authorList>
            <person name="Brooks B."/>
            <person name="Olm M.R."/>
            <person name="Firek B.A."/>
            <person name="Baker R."/>
            <person name="Thomas B.C."/>
            <person name="Morowitz M.J."/>
            <person name="Banfield J.F."/>
        </authorList>
    </citation>
    <scope>NUCLEOTIDE SEQUENCE [LARGE SCALE GENOMIC DNA]</scope>
    <source>
        <strain evidence="2">S2_005_003_R2_41</strain>
    </source>
</reference>
<comment type="caution">
    <text evidence="2">The sequence shown here is derived from an EMBL/GenBank/DDBJ whole genome shotgun (WGS) entry which is preliminary data.</text>
</comment>
<name>A0A2W5SCZ1_VARPD</name>
<evidence type="ECO:0000313" key="2">
    <source>
        <dbReference type="EMBL" id="PZQ77503.1"/>
    </source>
</evidence>
<organism evidence="2 3">
    <name type="scientific">Variovorax paradoxus</name>
    <dbReference type="NCBI Taxonomy" id="34073"/>
    <lineage>
        <taxon>Bacteria</taxon>
        <taxon>Pseudomonadati</taxon>
        <taxon>Pseudomonadota</taxon>
        <taxon>Betaproteobacteria</taxon>
        <taxon>Burkholderiales</taxon>
        <taxon>Comamonadaceae</taxon>
        <taxon>Variovorax</taxon>
    </lineage>
</organism>
<dbReference type="InterPro" id="IPR045361">
    <property type="entry name" value="CIS_tube_prot_N"/>
</dbReference>
<gene>
    <name evidence="2" type="ORF">DI563_03580</name>
</gene>
<feature type="domain" description="Contractile injection system tube protein N-terminal" evidence="1">
    <location>
        <begin position="23"/>
        <end position="142"/>
    </location>
</feature>
<protein>
    <recommendedName>
        <fullName evidence="1">Contractile injection system tube protein N-terminal domain-containing protein</fullName>
    </recommendedName>
</protein>
<evidence type="ECO:0000259" key="1">
    <source>
        <dbReference type="Pfam" id="PF19266"/>
    </source>
</evidence>
<dbReference type="Pfam" id="PF19266">
    <property type="entry name" value="CIS_tube"/>
    <property type="match status" value="1"/>
</dbReference>
<dbReference type="EMBL" id="QFPP01000017">
    <property type="protein sequence ID" value="PZQ77503.1"/>
    <property type="molecule type" value="Genomic_DNA"/>
</dbReference>